<dbReference type="SUPFAM" id="SSF81321">
    <property type="entry name" value="Family A G protein-coupled receptor-like"/>
    <property type="match status" value="1"/>
</dbReference>
<keyword evidence="3 8" id="KW-1133">Transmembrane helix</keyword>
<gene>
    <name evidence="10" type="ORF">IZO911_LOCUS11906</name>
    <name evidence="11" type="ORF">KXQ929_LOCUS30068</name>
</gene>
<evidence type="ECO:0000313" key="10">
    <source>
        <dbReference type="EMBL" id="CAF0894481.1"/>
    </source>
</evidence>
<feature type="transmembrane region" description="Helical" evidence="8">
    <location>
        <begin position="138"/>
        <end position="161"/>
    </location>
</feature>
<feature type="transmembrane region" description="Helical" evidence="8">
    <location>
        <begin position="262"/>
        <end position="286"/>
    </location>
</feature>
<keyword evidence="2 8" id="KW-0812">Transmembrane</keyword>
<dbReference type="GO" id="GO:0005886">
    <property type="term" value="C:plasma membrane"/>
    <property type="evidence" value="ECO:0007669"/>
    <property type="project" value="TreeGrafter"/>
</dbReference>
<dbReference type="AlphaFoldDB" id="A0A813Z589"/>
<feature type="domain" description="G-protein coupled receptors family 1 profile" evidence="9">
    <location>
        <begin position="35"/>
        <end position="198"/>
    </location>
</feature>
<comment type="caution">
    <text evidence="10">The sequence shown here is derived from an EMBL/GenBank/DDBJ whole genome shotgun (WGS) entry which is preliminary data.</text>
</comment>
<proteinExistence type="predicted"/>
<evidence type="ECO:0000256" key="7">
    <source>
        <dbReference type="ARBA" id="ARBA00023224"/>
    </source>
</evidence>
<reference evidence="10" key="1">
    <citation type="submission" date="2021-02" db="EMBL/GenBank/DDBJ databases">
        <authorList>
            <person name="Nowell W R."/>
        </authorList>
    </citation>
    <scope>NUCLEOTIDE SEQUENCE</scope>
</reference>
<evidence type="ECO:0000256" key="6">
    <source>
        <dbReference type="ARBA" id="ARBA00023170"/>
    </source>
</evidence>
<dbReference type="Pfam" id="PF00001">
    <property type="entry name" value="7tm_1"/>
    <property type="match status" value="1"/>
</dbReference>
<evidence type="ECO:0000313" key="12">
    <source>
        <dbReference type="Proteomes" id="UP000663860"/>
    </source>
</evidence>
<keyword evidence="7" id="KW-0807">Transducer</keyword>
<evidence type="ECO:0000259" key="9">
    <source>
        <dbReference type="PROSITE" id="PS50262"/>
    </source>
</evidence>
<name>A0A813Z589_9BILA</name>
<keyword evidence="6" id="KW-0675">Receptor</keyword>
<dbReference type="GO" id="GO:0004930">
    <property type="term" value="F:G protein-coupled receptor activity"/>
    <property type="evidence" value="ECO:0007669"/>
    <property type="project" value="UniProtKB-KW"/>
</dbReference>
<evidence type="ECO:0000256" key="4">
    <source>
        <dbReference type="ARBA" id="ARBA00023040"/>
    </source>
</evidence>
<evidence type="ECO:0000256" key="3">
    <source>
        <dbReference type="ARBA" id="ARBA00022989"/>
    </source>
</evidence>
<accession>A0A813Z589</accession>
<dbReference type="Proteomes" id="UP000663868">
    <property type="component" value="Unassembled WGS sequence"/>
</dbReference>
<evidence type="ECO:0000256" key="5">
    <source>
        <dbReference type="ARBA" id="ARBA00023136"/>
    </source>
</evidence>
<dbReference type="Proteomes" id="UP000663860">
    <property type="component" value="Unassembled WGS sequence"/>
</dbReference>
<protein>
    <recommendedName>
        <fullName evidence="9">G-protein coupled receptors family 1 profile domain-containing protein</fullName>
    </recommendedName>
</protein>
<evidence type="ECO:0000256" key="2">
    <source>
        <dbReference type="ARBA" id="ARBA00022692"/>
    </source>
</evidence>
<comment type="subcellular location">
    <subcellularLocation>
        <location evidence="1">Membrane</location>
        <topology evidence="1">Multi-pass membrane protein</topology>
    </subcellularLocation>
</comment>
<organism evidence="10 12">
    <name type="scientific">Adineta steineri</name>
    <dbReference type="NCBI Taxonomy" id="433720"/>
    <lineage>
        <taxon>Eukaryota</taxon>
        <taxon>Metazoa</taxon>
        <taxon>Spiralia</taxon>
        <taxon>Gnathifera</taxon>
        <taxon>Rotifera</taxon>
        <taxon>Eurotatoria</taxon>
        <taxon>Bdelloidea</taxon>
        <taxon>Adinetida</taxon>
        <taxon>Adinetidae</taxon>
        <taxon>Adineta</taxon>
    </lineage>
</organism>
<keyword evidence="5 8" id="KW-0472">Membrane</keyword>
<dbReference type="PANTHER" id="PTHR24243:SF208">
    <property type="entry name" value="PYROKININ-1 RECEPTOR"/>
    <property type="match status" value="1"/>
</dbReference>
<dbReference type="Gene3D" id="1.20.1070.10">
    <property type="entry name" value="Rhodopsin 7-helix transmembrane proteins"/>
    <property type="match status" value="1"/>
</dbReference>
<sequence>MSTTSNDTLINQLRFGTNPIYAVMGVVLFVSGTIGNLCNIVVFMRIRTLSRLAASWFLLASFVGSQMLVSTSVLSRAIFGITGVESLATSVFWCKFRWLIGPAGGLISITCICFAAIDRYLITSRQVNRHRWFTPRRAQYIIVIVVFVWFMTSLPNVFLYTFPSCSVTNAIYSQYLTFYNISTYSVFPLIILPIFSYLTWNNLRGGVMAGIGQNRLQSQVTRMMFAQFGLVFGASVPNMVLQSYLAATRNIAKTPLRVAQDGIVSCVLTMISFAPHAMVFYVYLAVSATYRENVRTVFFSCLPIINRVTPLNEQPLQRITKTGTN</sequence>
<dbReference type="InterPro" id="IPR000276">
    <property type="entry name" value="GPCR_Rhodpsn"/>
</dbReference>
<dbReference type="EMBL" id="CAJOBB010003209">
    <property type="protein sequence ID" value="CAF4027403.1"/>
    <property type="molecule type" value="Genomic_DNA"/>
</dbReference>
<evidence type="ECO:0000256" key="8">
    <source>
        <dbReference type="SAM" id="Phobius"/>
    </source>
</evidence>
<dbReference type="PANTHER" id="PTHR24243">
    <property type="entry name" value="G-PROTEIN COUPLED RECEPTOR"/>
    <property type="match status" value="1"/>
</dbReference>
<feature type="transmembrane region" description="Helical" evidence="8">
    <location>
        <begin position="220"/>
        <end position="242"/>
    </location>
</feature>
<feature type="transmembrane region" description="Helical" evidence="8">
    <location>
        <begin position="99"/>
        <end position="117"/>
    </location>
</feature>
<keyword evidence="4" id="KW-0297">G-protein coupled receptor</keyword>
<feature type="transmembrane region" description="Helical" evidence="8">
    <location>
        <begin position="181"/>
        <end position="200"/>
    </location>
</feature>
<dbReference type="EMBL" id="CAJNOE010000090">
    <property type="protein sequence ID" value="CAF0894481.1"/>
    <property type="molecule type" value="Genomic_DNA"/>
</dbReference>
<evidence type="ECO:0000256" key="1">
    <source>
        <dbReference type="ARBA" id="ARBA00004141"/>
    </source>
</evidence>
<feature type="transmembrane region" description="Helical" evidence="8">
    <location>
        <begin position="56"/>
        <end position="79"/>
    </location>
</feature>
<evidence type="ECO:0000313" key="11">
    <source>
        <dbReference type="EMBL" id="CAF4027403.1"/>
    </source>
</evidence>
<feature type="transmembrane region" description="Helical" evidence="8">
    <location>
        <begin position="20"/>
        <end position="44"/>
    </location>
</feature>
<dbReference type="InterPro" id="IPR017452">
    <property type="entry name" value="GPCR_Rhodpsn_7TM"/>
</dbReference>
<dbReference type="PROSITE" id="PS50262">
    <property type="entry name" value="G_PROTEIN_RECEP_F1_2"/>
    <property type="match status" value="1"/>
</dbReference>